<dbReference type="NCBIfam" id="TIGR00099">
    <property type="entry name" value="Cof-subfamily"/>
    <property type="match status" value="1"/>
</dbReference>
<dbReference type="SFLD" id="SFLDS00003">
    <property type="entry name" value="Haloacid_Dehalogenase"/>
    <property type="match status" value="1"/>
</dbReference>
<dbReference type="Pfam" id="PF08282">
    <property type="entry name" value="Hydrolase_3"/>
    <property type="match status" value="1"/>
</dbReference>
<dbReference type="Proteomes" id="UP000538292">
    <property type="component" value="Unassembled WGS sequence"/>
</dbReference>
<dbReference type="EMBL" id="JACEOL010000029">
    <property type="protein sequence ID" value="MBA4602340.1"/>
    <property type="molecule type" value="Genomic_DNA"/>
</dbReference>
<dbReference type="InterPro" id="IPR000150">
    <property type="entry name" value="Cof"/>
</dbReference>
<dbReference type="AlphaFoldDB" id="A0A7W1XSF5"/>
<dbReference type="SUPFAM" id="SSF56784">
    <property type="entry name" value="HAD-like"/>
    <property type="match status" value="1"/>
</dbReference>
<sequence length="289" mass="32680">MTINAVALDMDGTLLDQDSSVNSKLADILFRMQQRKIKIFVATGRTHTEVIDVIPADLHLDGIVSSNGAGCYAGDKKIVHHTLEQDIVKEVISAARKNGLYYEIHSTKGPRFALAADQTGMENEVNQTKPATLQENEYISRKMALAYKIHWVDHIVTENVVKIYFFSRDCEKMKDWKAQLSRMRNKMNFSISSSSSHNAEIAVNHVSKATGLRLLLDEYGLSPAELMAVGDSENDLPMFELAGYSVAMKNAMDFVRNQADEVTKYPYYEDGLYHFLLEKFFGIIKNRRN</sequence>
<dbReference type="GO" id="GO:0000287">
    <property type="term" value="F:magnesium ion binding"/>
    <property type="evidence" value="ECO:0007669"/>
    <property type="project" value="TreeGrafter"/>
</dbReference>
<evidence type="ECO:0000313" key="1">
    <source>
        <dbReference type="EMBL" id="MBA4602340.1"/>
    </source>
</evidence>
<reference evidence="1 2" key="1">
    <citation type="submission" date="2020-07" db="EMBL/GenBank/DDBJ databases">
        <title>Thermoactinomyces phylogeny.</title>
        <authorList>
            <person name="Dunlap C."/>
        </authorList>
    </citation>
    <scope>NUCLEOTIDE SEQUENCE [LARGE SCALE GENOMIC DNA]</scope>
    <source>
        <strain evidence="1 2">AMNI-1</strain>
    </source>
</reference>
<dbReference type="RefSeq" id="WP_181739766.1">
    <property type="nucleotide sequence ID" value="NZ_JACEOL010000029.1"/>
</dbReference>
<organism evidence="1 2">
    <name type="scientific">Thermoactinomyces mirandus</name>
    <dbReference type="NCBI Taxonomy" id="2756294"/>
    <lineage>
        <taxon>Bacteria</taxon>
        <taxon>Bacillati</taxon>
        <taxon>Bacillota</taxon>
        <taxon>Bacilli</taxon>
        <taxon>Bacillales</taxon>
        <taxon>Thermoactinomycetaceae</taxon>
        <taxon>Thermoactinomyces</taxon>
    </lineage>
</organism>
<keyword evidence="2" id="KW-1185">Reference proteome</keyword>
<dbReference type="PANTHER" id="PTHR10000:SF55">
    <property type="entry name" value="5-AMINO-6-(5-PHOSPHO-D-RIBITYLAMINO)URACIL PHOSPHATASE YCSE"/>
    <property type="match status" value="1"/>
</dbReference>
<name>A0A7W1XSF5_9BACL</name>
<dbReference type="PANTHER" id="PTHR10000">
    <property type="entry name" value="PHOSPHOSERINE PHOSPHATASE"/>
    <property type="match status" value="1"/>
</dbReference>
<dbReference type="PROSITE" id="PS01229">
    <property type="entry name" value="COF_2"/>
    <property type="match status" value="1"/>
</dbReference>
<evidence type="ECO:0000313" key="2">
    <source>
        <dbReference type="Proteomes" id="UP000538292"/>
    </source>
</evidence>
<comment type="caution">
    <text evidence="1">The sequence shown here is derived from an EMBL/GenBank/DDBJ whole genome shotgun (WGS) entry which is preliminary data.</text>
</comment>
<protein>
    <submittedName>
        <fullName evidence="1">HAD family phosphatase</fullName>
    </submittedName>
</protein>
<dbReference type="Gene3D" id="3.30.1240.10">
    <property type="match status" value="1"/>
</dbReference>
<accession>A0A7W1XSF5</accession>
<dbReference type="InterPro" id="IPR036412">
    <property type="entry name" value="HAD-like_sf"/>
</dbReference>
<proteinExistence type="predicted"/>
<dbReference type="InterPro" id="IPR023214">
    <property type="entry name" value="HAD_sf"/>
</dbReference>
<dbReference type="NCBIfam" id="TIGR01484">
    <property type="entry name" value="HAD-SF-IIB"/>
    <property type="match status" value="1"/>
</dbReference>
<dbReference type="GO" id="GO:0016791">
    <property type="term" value="F:phosphatase activity"/>
    <property type="evidence" value="ECO:0007669"/>
    <property type="project" value="TreeGrafter"/>
</dbReference>
<gene>
    <name evidence="1" type="ORF">H2C83_08420</name>
</gene>
<dbReference type="InterPro" id="IPR006379">
    <property type="entry name" value="HAD-SF_hydro_IIB"/>
</dbReference>
<dbReference type="GO" id="GO:0005829">
    <property type="term" value="C:cytosol"/>
    <property type="evidence" value="ECO:0007669"/>
    <property type="project" value="TreeGrafter"/>
</dbReference>
<dbReference type="Gene3D" id="3.40.50.1000">
    <property type="entry name" value="HAD superfamily/HAD-like"/>
    <property type="match status" value="1"/>
</dbReference>
<dbReference type="SFLD" id="SFLDG01140">
    <property type="entry name" value="C2.B:_Phosphomannomutase_and_P"/>
    <property type="match status" value="1"/>
</dbReference>